<dbReference type="GO" id="GO:0004851">
    <property type="term" value="F:uroporphyrin-III C-methyltransferase activity"/>
    <property type="evidence" value="ECO:0007669"/>
    <property type="project" value="UniProtKB-EC"/>
</dbReference>
<dbReference type="SUPFAM" id="SSF69618">
    <property type="entry name" value="HemD-like"/>
    <property type="match status" value="1"/>
</dbReference>
<dbReference type="GO" id="GO:0032259">
    <property type="term" value="P:methylation"/>
    <property type="evidence" value="ECO:0007669"/>
    <property type="project" value="UniProtKB-KW"/>
</dbReference>
<dbReference type="InterPro" id="IPR000878">
    <property type="entry name" value="4pyrrol_Mease"/>
</dbReference>
<keyword evidence="5" id="KW-0627">Porphyrin biosynthesis</keyword>
<dbReference type="SUPFAM" id="SSF53790">
    <property type="entry name" value="Tetrapyrrole methylase"/>
    <property type="match status" value="1"/>
</dbReference>
<reference evidence="8 9" key="2">
    <citation type="journal article" date="2016" name="Genome Announc.">
        <title>Permanent Draft Genome Sequences for Two Variants of Frankia sp. Strain CpI1, the First Frankia Strain Isolated from Root Nodules of Comptonia peregrina.</title>
        <authorList>
            <person name="Oshone R."/>
            <person name="Hurst S.G.IV."/>
            <person name="Abebe-Akele F."/>
            <person name="Simpson S."/>
            <person name="Morris K."/>
            <person name="Thomas W.K."/>
            <person name="Tisa L.S."/>
        </authorList>
    </citation>
    <scope>NUCLEOTIDE SEQUENCE [LARGE SCALE GENOMIC DNA]</scope>
    <source>
        <strain evidence="9">CpI1-S</strain>
    </source>
</reference>
<dbReference type="NCBIfam" id="TIGR01469">
    <property type="entry name" value="cobA_cysG_Cterm"/>
    <property type="match status" value="1"/>
</dbReference>
<name>A0A0D8BH13_9ACTN</name>
<dbReference type="InterPro" id="IPR006366">
    <property type="entry name" value="CobA/CysG_C"/>
</dbReference>
<dbReference type="AlphaFoldDB" id="A0A0D8BH13"/>
<evidence type="ECO:0000313" key="9">
    <source>
        <dbReference type="Proteomes" id="UP000032545"/>
    </source>
</evidence>
<dbReference type="EMBL" id="JYFN01000015">
    <property type="protein sequence ID" value="KJE23254.1"/>
    <property type="molecule type" value="Genomic_DNA"/>
</dbReference>
<accession>A0A0D8BH13</accession>
<gene>
    <name evidence="8" type="ORF">FF36_02457</name>
</gene>
<feature type="domain" description="Tetrapyrrole methylase" evidence="6">
    <location>
        <begin position="9"/>
        <end position="220"/>
    </location>
</feature>
<keyword evidence="4" id="KW-0949">S-adenosyl-L-methionine</keyword>
<dbReference type="InterPro" id="IPR014777">
    <property type="entry name" value="4pyrrole_Mease_sub1"/>
</dbReference>
<protein>
    <recommendedName>
        <fullName evidence="1">uroporphyrinogen-III C-methyltransferase</fullName>
        <ecNumber evidence="1">2.1.1.107</ecNumber>
    </recommendedName>
</protein>
<dbReference type="Gene3D" id="3.40.50.10090">
    <property type="match status" value="1"/>
</dbReference>
<feature type="domain" description="Tetrapyrrole biosynthesis uroporphyrinogen III synthase" evidence="7">
    <location>
        <begin position="434"/>
        <end position="506"/>
    </location>
</feature>
<evidence type="ECO:0000256" key="3">
    <source>
        <dbReference type="ARBA" id="ARBA00022679"/>
    </source>
</evidence>
<proteinExistence type="predicted"/>
<evidence type="ECO:0000256" key="1">
    <source>
        <dbReference type="ARBA" id="ARBA00012162"/>
    </source>
</evidence>
<keyword evidence="2 8" id="KW-0489">Methyltransferase</keyword>
<dbReference type="Gene3D" id="3.30.950.10">
    <property type="entry name" value="Methyltransferase, Cobalt-precorrin-4 Transmethylase, Domain 2"/>
    <property type="match status" value="1"/>
</dbReference>
<dbReference type="CDD" id="cd11642">
    <property type="entry name" value="SUMT"/>
    <property type="match status" value="1"/>
</dbReference>
<reference evidence="9" key="1">
    <citation type="submission" date="2015-02" db="EMBL/GenBank/DDBJ databases">
        <title>Draft Genome of Frankia sp. CpI1-S.</title>
        <authorList>
            <person name="Oshone R.T."/>
            <person name="Ngom M."/>
            <person name="Ghodhbane-Gtari F."/>
            <person name="Gtari M."/>
            <person name="Morris K."/>
            <person name="Thomas K."/>
            <person name="Sen A."/>
            <person name="Tisa L.S."/>
        </authorList>
    </citation>
    <scope>NUCLEOTIDE SEQUENCE [LARGE SCALE GENOMIC DNA]</scope>
    <source>
        <strain evidence="9">CpI1-S</strain>
    </source>
</reference>
<keyword evidence="9" id="KW-1185">Reference proteome</keyword>
<dbReference type="RefSeq" id="WP_044885111.1">
    <property type="nucleotide sequence ID" value="NZ_JYFN01000015.1"/>
</dbReference>
<evidence type="ECO:0000259" key="6">
    <source>
        <dbReference type="Pfam" id="PF00590"/>
    </source>
</evidence>
<dbReference type="GO" id="GO:0004852">
    <property type="term" value="F:uroporphyrinogen-III synthase activity"/>
    <property type="evidence" value="ECO:0007669"/>
    <property type="project" value="InterPro"/>
</dbReference>
<evidence type="ECO:0000256" key="5">
    <source>
        <dbReference type="ARBA" id="ARBA00023244"/>
    </source>
</evidence>
<dbReference type="InterPro" id="IPR003754">
    <property type="entry name" value="4pyrrol_synth_uPrphyn_synth"/>
</dbReference>
<dbReference type="InterPro" id="IPR035996">
    <property type="entry name" value="4pyrrol_Methylase_sf"/>
</dbReference>
<evidence type="ECO:0000256" key="2">
    <source>
        <dbReference type="ARBA" id="ARBA00022603"/>
    </source>
</evidence>
<dbReference type="InterPro" id="IPR050161">
    <property type="entry name" value="Siro_Cobalamin_biosynth"/>
</dbReference>
<evidence type="ECO:0000313" key="8">
    <source>
        <dbReference type="EMBL" id="KJE23254.1"/>
    </source>
</evidence>
<dbReference type="FunFam" id="3.30.950.10:FF:000001">
    <property type="entry name" value="Siroheme synthase"/>
    <property type="match status" value="1"/>
</dbReference>
<evidence type="ECO:0000256" key="4">
    <source>
        <dbReference type="ARBA" id="ARBA00022691"/>
    </source>
</evidence>
<dbReference type="GO" id="GO:0019354">
    <property type="term" value="P:siroheme biosynthetic process"/>
    <property type="evidence" value="ECO:0007669"/>
    <property type="project" value="InterPro"/>
</dbReference>
<dbReference type="InterPro" id="IPR036108">
    <property type="entry name" value="4pyrrol_syn_uPrphyn_synt_sf"/>
</dbReference>
<dbReference type="InterPro" id="IPR014776">
    <property type="entry name" value="4pyrrole_Mease_sub2"/>
</dbReference>
<dbReference type="PANTHER" id="PTHR45790:SF3">
    <property type="entry name" value="S-ADENOSYL-L-METHIONINE-DEPENDENT UROPORPHYRINOGEN III METHYLTRANSFERASE, CHLOROPLASTIC"/>
    <property type="match status" value="1"/>
</dbReference>
<dbReference type="InterPro" id="IPR003043">
    <property type="entry name" value="Uropor_MeTrfase_CS"/>
</dbReference>
<dbReference type="Proteomes" id="UP000032545">
    <property type="component" value="Unassembled WGS sequence"/>
</dbReference>
<dbReference type="PANTHER" id="PTHR45790">
    <property type="entry name" value="SIROHEME SYNTHASE-RELATED"/>
    <property type="match status" value="1"/>
</dbReference>
<comment type="caution">
    <text evidence="8">The sequence shown here is derived from an EMBL/GenBank/DDBJ whole genome shotgun (WGS) entry which is preliminary data.</text>
</comment>
<sequence length="523" mass="52140">MDGRIAGEVWLVGAGPGDPGLLTVRGRELLTTADVVVVDRLAAAVLLDAAPPDAEIIHVGKSPTARSWAQEEINAVLVDRARAGARVVRLKGGDPYVLGRGGEEAQACAEAGVACTVVPGITSALAVPALAGIPVTHRDLAQELAVVSGHLPPGHPDSTVDWAGLAASRATIVILMGVARLMDIADALLAGGRPEATPVAVIERGATPAQRVLRTTLDALAIDAIAAGVRSPAVIVVGEVAARNDAPAAGAAPLAGVRVLVARTRPRPGLLARRLRQLGADAVETVVARPAPLDDAGAALLAALPGAAGLVLADPDEVAAVVALLRRAGTDVRALAGLTLVAARPDVTAALDALGLAATTLDDLAAGAGDAGRAARAARAEGAVGAGAAVGAGQGTAGRRPAPVPEVLVVGAADLPADGPWTPRRVPLLTDVTADPDPRIADELRHGDFDVAAFASSTAARSTAELYGPLPPDLLVAAMGRRSAQACEAAGIRVDIVPAEPGVRPLAAAVADFVAASRAAAAF</sequence>
<dbReference type="NCBIfam" id="NF004790">
    <property type="entry name" value="PRK06136.1"/>
    <property type="match status" value="1"/>
</dbReference>
<dbReference type="Gene3D" id="3.40.1010.10">
    <property type="entry name" value="Cobalt-precorrin-4 Transmethylase, Domain 1"/>
    <property type="match status" value="1"/>
</dbReference>
<dbReference type="Pfam" id="PF02602">
    <property type="entry name" value="HEM4"/>
    <property type="match status" value="1"/>
</dbReference>
<dbReference type="PATRIC" id="fig|1502723.3.peg.1531"/>
<dbReference type="EC" id="2.1.1.107" evidence="1"/>
<organism evidence="8 9">
    <name type="scientific">Frankia torreyi</name>
    <dbReference type="NCBI Taxonomy" id="1856"/>
    <lineage>
        <taxon>Bacteria</taxon>
        <taxon>Bacillati</taxon>
        <taxon>Actinomycetota</taxon>
        <taxon>Actinomycetes</taxon>
        <taxon>Frankiales</taxon>
        <taxon>Frankiaceae</taxon>
        <taxon>Frankia</taxon>
    </lineage>
</organism>
<dbReference type="FunFam" id="3.40.1010.10:FF:000001">
    <property type="entry name" value="Siroheme synthase"/>
    <property type="match status" value="1"/>
</dbReference>
<dbReference type="PROSITE" id="PS00839">
    <property type="entry name" value="SUMT_1"/>
    <property type="match status" value="1"/>
</dbReference>
<dbReference type="Pfam" id="PF00590">
    <property type="entry name" value="TP_methylase"/>
    <property type="match status" value="1"/>
</dbReference>
<evidence type="ECO:0000259" key="7">
    <source>
        <dbReference type="Pfam" id="PF02602"/>
    </source>
</evidence>
<keyword evidence="3 8" id="KW-0808">Transferase</keyword>